<proteinExistence type="predicted"/>
<keyword evidence="3" id="KW-1185">Reference proteome</keyword>
<organism evidence="2 3">
    <name type="scientific">Salix viminalis</name>
    <name type="common">Common osier</name>
    <name type="synonym">Basket willow</name>
    <dbReference type="NCBI Taxonomy" id="40686"/>
    <lineage>
        <taxon>Eukaryota</taxon>
        <taxon>Viridiplantae</taxon>
        <taxon>Streptophyta</taxon>
        <taxon>Embryophyta</taxon>
        <taxon>Tracheophyta</taxon>
        <taxon>Spermatophyta</taxon>
        <taxon>Magnoliopsida</taxon>
        <taxon>eudicotyledons</taxon>
        <taxon>Gunneridae</taxon>
        <taxon>Pentapetalae</taxon>
        <taxon>rosids</taxon>
        <taxon>fabids</taxon>
        <taxon>Malpighiales</taxon>
        <taxon>Salicaceae</taxon>
        <taxon>Saliceae</taxon>
        <taxon>Salix</taxon>
    </lineage>
</organism>
<reference evidence="2" key="2">
    <citation type="journal article" date="2023" name="Int. J. Mol. Sci.">
        <title>De Novo Assembly and Annotation of 11 Diverse Shrub Willow (Salix) Genomes Reveals Novel Gene Organization in Sex-Linked Regions.</title>
        <authorList>
            <person name="Hyden B."/>
            <person name="Feng K."/>
            <person name="Yates T.B."/>
            <person name="Jawdy S."/>
            <person name="Cereghino C."/>
            <person name="Smart L.B."/>
            <person name="Muchero W."/>
        </authorList>
    </citation>
    <scope>NUCLEOTIDE SEQUENCE [LARGE SCALE GENOMIC DNA]</scope>
    <source>
        <tissue evidence="2">Shoot tip</tissue>
    </source>
</reference>
<gene>
    <name evidence="2" type="ORF">OIU85_020624</name>
</gene>
<evidence type="ECO:0000313" key="2">
    <source>
        <dbReference type="EMBL" id="KAJ6729736.1"/>
    </source>
</evidence>
<dbReference type="Proteomes" id="UP001151529">
    <property type="component" value="Chromosome 2"/>
</dbReference>
<dbReference type="OrthoDB" id="1927437at2759"/>
<name>A0A9Q0UGN1_SALVM</name>
<dbReference type="AlphaFoldDB" id="A0A9Q0UGN1"/>
<feature type="region of interest" description="Disordered" evidence="1">
    <location>
        <begin position="1"/>
        <end position="25"/>
    </location>
</feature>
<dbReference type="EMBL" id="JAPFFL010000004">
    <property type="protein sequence ID" value="KAJ6729736.1"/>
    <property type="molecule type" value="Genomic_DNA"/>
</dbReference>
<evidence type="ECO:0000256" key="1">
    <source>
        <dbReference type="SAM" id="MobiDB-lite"/>
    </source>
</evidence>
<accession>A0A9Q0UGN1</accession>
<dbReference type="PANTHER" id="PTHR34680:SF3">
    <property type="entry name" value="EXPRESSED PROTEIN"/>
    <property type="match status" value="1"/>
</dbReference>
<evidence type="ECO:0000313" key="3">
    <source>
        <dbReference type="Proteomes" id="UP001151529"/>
    </source>
</evidence>
<dbReference type="PANTHER" id="PTHR34680">
    <property type="entry name" value="EXPRESSED PROTEIN"/>
    <property type="match status" value="1"/>
</dbReference>
<reference evidence="2" key="1">
    <citation type="submission" date="2022-11" db="EMBL/GenBank/DDBJ databases">
        <authorList>
            <person name="Hyden B.L."/>
            <person name="Feng K."/>
            <person name="Yates T."/>
            <person name="Jawdy S."/>
            <person name="Smart L.B."/>
            <person name="Muchero W."/>
        </authorList>
    </citation>
    <scope>NUCLEOTIDE SEQUENCE</scope>
    <source>
        <tissue evidence="2">Shoot tip</tissue>
    </source>
</reference>
<protein>
    <submittedName>
        <fullName evidence="2">Uncharacterized protein</fullName>
    </submittedName>
</protein>
<sequence>MRIRKNAKLSSLVFSPGSGAQPPQAHVCQLNQSPWDVISFSQEIYYPSSSLNQFEGEDSFNRNGSLGDSIGVVESVASMRLGGSEEKGMITMKVDDMAIIDDKL</sequence>
<comment type="caution">
    <text evidence="2">The sequence shown here is derived from an EMBL/GenBank/DDBJ whole genome shotgun (WGS) entry which is preliminary data.</text>
</comment>